<sequence length="140" mass="14671">MEAVPAWRVQDRGAGQGDGGGASVEAAAQHLAPGPKSDNFPHTAPAHSSPTLSSNKLPRAGVSFTSSGTRRLTAAHAHSSRPISGCGSGPLTPFSRAVENHMCTTYLQYLDNIAKPGLSEWFPTKSQTGAILDKFQFLKG</sequence>
<organism evidence="2 3">
    <name type="scientific">Chiloscyllium punctatum</name>
    <name type="common">Brownbanded bambooshark</name>
    <name type="synonym">Hemiscyllium punctatum</name>
    <dbReference type="NCBI Taxonomy" id="137246"/>
    <lineage>
        <taxon>Eukaryota</taxon>
        <taxon>Metazoa</taxon>
        <taxon>Chordata</taxon>
        <taxon>Craniata</taxon>
        <taxon>Vertebrata</taxon>
        <taxon>Chondrichthyes</taxon>
        <taxon>Elasmobranchii</taxon>
        <taxon>Galeomorphii</taxon>
        <taxon>Galeoidea</taxon>
        <taxon>Orectolobiformes</taxon>
        <taxon>Hemiscylliidae</taxon>
        <taxon>Chiloscyllium</taxon>
    </lineage>
</organism>
<feature type="region of interest" description="Disordered" evidence="1">
    <location>
        <begin position="1"/>
        <end position="91"/>
    </location>
</feature>
<reference evidence="2 3" key="1">
    <citation type="journal article" date="2018" name="Nat. Ecol. Evol.">
        <title>Shark genomes provide insights into elasmobranch evolution and the origin of vertebrates.</title>
        <authorList>
            <person name="Hara Y"/>
            <person name="Yamaguchi K"/>
            <person name="Onimaru K"/>
            <person name="Kadota M"/>
            <person name="Koyanagi M"/>
            <person name="Keeley SD"/>
            <person name="Tatsumi K"/>
            <person name="Tanaka K"/>
            <person name="Motone F"/>
            <person name="Kageyama Y"/>
            <person name="Nozu R"/>
            <person name="Adachi N"/>
            <person name="Nishimura O"/>
            <person name="Nakagawa R"/>
            <person name="Tanegashima C"/>
            <person name="Kiyatake I"/>
            <person name="Matsumoto R"/>
            <person name="Murakumo K"/>
            <person name="Nishida K"/>
            <person name="Terakita A"/>
            <person name="Kuratani S"/>
            <person name="Sato K"/>
            <person name="Hyodo S Kuraku.S."/>
        </authorList>
    </citation>
    <scope>NUCLEOTIDE SEQUENCE [LARGE SCALE GENOMIC DNA]</scope>
</reference>
<dbReference type="EMBL" id="BEZZ01000072">
    <property type="protein sequence ID" value="GCC24951.1"/>
    <property type="molecule type" value="Genomic_DNA"/>
</dbReference>
<evidence type="ECO:0000256" key="1">
    <source>
        <dbReference type="SAM" id="MobiDB-lite"/>
    </source>
</evidence>
<proteinExistence type="predicted"/>
<feature type="compositionally biased region" description="Polar residues" evidence="1">
    <location>
        <begin position="46"/>
        <end position="56"/>
    </location>
</feature>
<gene>
    <name evidence="2" type="ORF">chiPu_0003354</name>
</gene>
<evidence type="ECO:0000313" key="3">
    <source>
        <dbReference type="Proteomes" id="UP000287033"/>
    </source>
</evidence>
<comment type="caution">
    <text evidence="2">The sequence shown here is derived from an EMBL/GenBank/DDBJ whole genome shotgun (WGS) entry which is preliminary data.</text>
</comment>
<accession>A0A401S3I5</accession>
<protein>
    <submittedName>
        <fullName evidence="2">Uncharacterized protein</fullName>
    </submittedName>
</protein>
<keyword evidence="3" id="KW-1185">Reference proteome</keyword>
<evidence type="ECO:0000313" key="2">
    <source>
        <dbReference type="EMBL" id="GCC24951.1"/>
    </source>
</evidence>
<name>A0A401S3I5_CHIPU</name>
<dbReference type="AlphaFoldDB" id="A0A401S3I5"/>
<dbReference type="Proteomes" id="UP000287033">
    <property type="component" value="Unassembled WGS sequence"/>
</dbReference>